<name>A0A1Y3BVQ0_EURMA</name>
<protein>
    <submittedName>
        <fullName evidence="2">Uncharacterized protein</fullName>
    </submittedName>
</protein>
<keyword evidence="3" id="KW-1185">Reference proteome</keyword>
<feature type="region of interest" description="Disordered" evidence="1">
    <location>
        <begin position="69"/>
        <end position="103"/>
    </location>
</feature>
<feature type="region of interest" description="Disordered" evidence="1">
    <location>
        <begin position="1"/>
        <end position="40"/>
    </location>
</feature>
<feature type="compositionally biased region" description="Low complexity" evidence="1">
    <location>
        <begin position="69"/>
        <end position="78"/>
    </location>
</feature>
<feature type="compositionally biased region" description="Low complexity" evidence="1">
    <location>
        <begin position="93"/>
        <end position="103"/>
    </location>
</feature>
<feature type="compositionally biased region" description="Pro residues" evidence="1">
    <location>
        <begin position="1"/>
        <end position="14"/>
    </location>
</feature>
<dbReference type="EMBL" id="MUJZ01001723">
    <property type="protein sequence ID" value="OTF83883.1"/>
    <property type="molecule type" value="Genomic_DNA"/>
</dbReference>
<gene>
    <name evidence="2" type="ORF">BLA29_013219</name>
</gene>
<dbReference type="Proteomes" id="UP000194236">
    <property type="component" value="Unassembled WGS sequence"/>
</dbReference>
<evidence type="ECO:0000313" key="2">
    <source>
        <dbReference type="EMBL" id="OTF83883.1"/>
    </source>
</evidence>
<evidence type="ECO:0000313" key="3">
    <source>
        <dbReference type="Proteomes" id="UP000194236"/>
    </source>
</evidence>
<reference evidence="2 3" key="1">
    <citation type="submission" date="2017-03" db="EMBL/GenBank/DDBJ databases">
        <title>Genome Survey of Euroglyphus maynei.</title>
        <authorList>
            <person name="Arlian L.G."/>
            <person name="Morgan M.S."/>
            <person name="Rider S.D."/>
        </authorList>
    </citation>
    <scope>NUCLEOTIDE SEQUENCE [LARGE SCALE GENOMIC DNA]</scope>
    <source>
        <strain evidence="2">Arlian Lab</strain>
        <tissue evidence="2">Whole body</tissue>
    </source>
</reference>
<organism evidence="2 3">
    <name type="scientific">Euroglyphus maynei</name>
    <name type="common">Mayne's house dust mite</name>
    <dbReference type="NCBI Taxonomy" id="6958"/>
    <lineage>
        <taxon>Eukaryota</taxon>
        <taxon>Metazoa</taxon>
        <taxon>Ecdysozoa</taxon>
        <taxon>Arthropoda</taxon>
        <taxon>Chelicerata</taxon>
        <taxon>Arachnida</taxon>
        <taxon>Acari</taxon>
        <taxon>Acariformes</taxon>
        <taxon>Sarcoptiformes</taxon>
        <taxon>Astigmata</taxon>
        <taxon>Psoroptidia</taxon>
        <taxon>Analgoidea</taxon>
        <taxon>Pyroglyphidae</taxon>
        <taxon>Pyroglyphinae</taxon>
        <taxon>Euroglyphus</taxon>
    </lineage>
</organism>
<sequence>MRGPPPPPPPPPPGSGNQQQYNNQQHQGPQAFPAPPNGGWNALYLTCRKPVVHPTLPMKPLFWQRIQVPVKQQQQPQISENDLETVSEEQTASSPTTTPGSGK</sequence>
<evidence type="ECO:0000256" key="1">
    <source>
        <dbReference type="SAM" id="MobiDB-lite"/>
    </source>
</evidence>
<proteinExistence type="predicted"/>
<accession>A0A1Y3BVQ0</accession>
<comment type="caution">
    <text evidence="2">The sequence shown here is derived from an EMBL/GenBank/DDBJ whole genome shotgun (WGS) entry which is preliminary data.</text>
</comment>
<dbReference type="AlphaFoldDB" id="A0A1Y3BVQ0"/>
<feature type="compositionally biased region" description="Low complexity" evidence="1">
    <location>
        <begin position="15"/>
        <end position="30"/>
    </location>
</feature>